<reference evidence="2" key="1">
    <citation type="journal article" date="2021" name="Proc. Natl. Acad. Sci. U.S.A.">
        <title>A Catalog of Tens of Thousands of Viruses from Human Metagenomes Reveals Hidden Associations with Chronic Diseases.</title>
        <authorList>
            <person name="Tisza M.J."/>
            <person name="Buck C.B."/>
        </authorList>
    </citation>
    <scope>NUCLEOTIDE SEQUENCE</scope>
    <source>
        <strain evidence="2">CtU7u6</strain>
    </source>
</reference>
<name>A0A8S5P820_9CAUD</name>
<organism evidence="2">
    <name type="scientific">Podoviridae sp. ctU7u6</name>
    <dbReference type="NCBI Taxonomy" id="2825252"/>
    <lineage>
        <taxon>Viruses</taxon>
        <taxon>Duplodnaviria</taxon>
        <taxon>Heunggongvirae</taxon>
        <taxon>Uroviricota</taxon>
        <taxon>Caudoviricetes</taxon>
    </lineage>
</organism>
<evidence type="ECO:0000256" key="1">
    <source>
        <dbReference type="SAM" id="Phobius"/>
    </source>
</evidence>
<evidence type="ECO:0000313" key="2">
    <source>
        <dbReference type="EMBL" id="DAE03138.1"/>
    </source>
</evidence>
<protein>
    <submittedName>
        <fullName evidence="2">Uncharacterized protein</fullName>
    </submittedName>
</protein>
<keyword evidence="1" id="KW-1133">Transmembrane helix</keyword>
<feature type="transmembrane region" description="Helical" evidence="1">
    <location>
        <begin position="36"/>
        <end position="55"/>
    </location>
</feature>
<sequence>MYSISLIVTKPFNIASLASGSPISNLIIIKLSITRIYIKLFIIAIVIIYIIHNSIKLSDLE</sequence>
<accession>A0A8S5P820</accession>
<proteinExistence type="predicted"/>
<dbReference type="EMBL" id="BK015359">
    <property type="protein sequence ID" value="DAE03138.1"/>
    <property type="molecule type" value="Genomic_DNA"/>
</dbReference>
<keyword evidence="1" id="KW-0472">Membrane</keyword>
<keyword evidence="1" id="KW-0812">Transmembrane</keyword>